<evidence type="ECO:0000256" key="5">
    <source>
        <dbReference type="ARBA" id="ARBA00023002"/>
    </source>
</evidence>
<evidence type="ECO:0000256" key="2">
    <source>
        <dbReference type="ARBA" id="ARBA00022630"/>
    </source>
</evidence>
<evidence type="ECO:0000256" key="1">
    <source>
        <dbReference type="ARBA" id="ARBA00001974"/>
    </source>
</evidence>
<keyword evidence="4" id="KW-0479">Metal-binding</keyword>
<evidence type="ECO:0000256" key="4">
    <source>
        <dbReference type="ARBA" id="ARBA00022723"/>
    </source>
</evidence>
<accession>A0ABS1LNW7</accession>
<dbReference type="InterPro" id="IPR006058">
    <property type="entry name" value="2Fe2S_fd_BS"/>
</dbReference>
<dbReference type="CDD" id="cd00207">
    <property type="entry name" value="fer2"/>
    <property type="match status" value="1"/>
</dbReference>
<feature type="domain" description="2Fe-2S ferredoxin-type" evidence="8">
    <location>
        <begin position="232"/>
        <end position="317"/>
    </location>
</feature>
<dbReference type="PANTHER" id="PTHR47354">
    <property type="entry name" value="NADH OXIDOREDUCTASE HCR"/>
    <property type="match status" value="1"/>
</dbReference>
<gene>
    <name evidence="10" type="ORF">HGK34_17015</name>
</gene>
<dbReference type="PANTHER" id="PTHR47354:SF1">
    <property type="entry name" value="CARNITINE MONOOXYGENASE REDUCTASE SUBUNIT"/>
    <property type="match status" value="1"/>
</dbReference>
<reference evidence="10 11" key="1">
    <citation type="journal article" date="2021" name="Arch. Microbiol.">
        <title>Myceligenerans indicum sp. nov., an actinobacterium isolated from mangrove sediment of Sundarbans, India.</title>
        <authorList>
            <person name="Asha K."/>
            <person name="Bhadury P."/>
        </authorList>
    </citation>
    <scope>NUCLEOTIDE SEQUENCE [LARGE SCALE GENOMIC DNA]</scope>
    <source>
        <strain evidence="10 11">I2</strain>
    </source>
</reference>
<organism evidence="10 11">
    <name type="scientific">Myceligenerans indicum</name>
    <dbReference type="NCBI Taxonomy" id="2593663"/>
    <lineage>
        <taxon>Bacteria</taxon>
        <taxon>Bacillati</taxon>
        <taxon>Actinomycetota</taxon>
        <taxon>Actinomycetes</taxon>
        <taxon>Micrococcales</taxon>
        <taxon>Promicromonosporaceae</taxon>
        <taxon>Myceligenerans</taxon>
    </lineage>
</organism>
<feature type="domain" description="FAD-binding FR-type" evidence="9">
    <location>
        <begin position="6"/>
        <end position="107"/>
    </location>
</feature>
<dbReference type="InterPro" id="IPR036010">
    <property type="entry name" value="2Fe-2S_ferredoxin-like_sf"/>
</dbReference>
<comment type="caution">
    <text evidence="10">The sequence shown here is derived from an EMBL/GenBank/DDBJ whole genome shotgun (WGS) entry which is preliminary data.</text>
</comment>
<keyword evidence="11" id="KW-1185">Reference proteome</keyword>
<dbReference type="RefSeq" id="WP_201849575.1">
    <property type="nucleotide sequence ID" value="NZ_JABBYC010000040.1"/>
</dbReference>
<evidence type="ECO:0000259" key="8">
    <source>
        <dbReference type="PROSITE" id="PS51085"/>
    </source>
</evidence>
<dbReference type="Gene3D" id="3.10.20.30">
    <property type="match status" value="1"/>
</dbReference>
<evidence type="ECO:0000259" key="9">
    <source>
        <dbReference type="PROSITE" id="PS51384"/>
    </source>
</evidence>
<dbReference type="Pfam" id="PF00111">
    <property type="entry name" value="Fer2"/>
    <property type="match status" value="1"/>
</dbReference>
<dbReference type="CDD" id="cd06185">
    <property type="entry name" value="PDR_like"/>
    <property type="match status" value="1"/>
</dbReference>
<dbReference type="Gene3D" id="3.40.50.80">
    <property type="entry name" value="Nucleotide-binding domain of ferredoxin-NADP reductase (FNR) module"/>
    <property type="match status" value="1"/>
</dbReference>
<evidence type="ECO:0000256" key="7">
    <source>
        <dbReference type="ARBA" id="ARBA00023014"/>
    </source>
</evidence>
<dbReference type="InterPro" id="IPR039261">
    <property type="entry name" value="FNR_nucleotide-bd"/>
</dbReference>
<dbReference type="Gene3D" id="2.40.30.10">
    <property type="entry name" value="Translation factors"/>
    <property type="match status" value="1"/>
</dbReference>
<keyword evidence="3" id="KW-0001">2Fe-2S</keyword>
<keyword evidence="5" id="KW-0560">Oxidoreductase</keyword>
<dbReference type="InterPro" id="IPR050415">
    <property type="entry name" value="MRET"/>
</dbReference>
<evidence type="ECO:0000313" key="10">
    <source>
        <dbReference type="EMBL" id="MBL0887962.1"/>
    </source>
</evidence>
<evidence type="ECO:0000313" key="11">
    <source>
        <dbReference type="Proteomes" id="UP000675409"/>
    </source>
</evidence>
<dbReference type="PROSITE" id="PS00197">
    <property type="entry name" value="2FE2S_FER_1"/>
    <property type="match status" value="1"/>
</dbReference>
<keyword evidence="2" id="KW-0285">Flavoprotein</keyword>
<keyword evidence="7" id="KW-0411">Iron-sulfur</keyword>
<dbReference type="InterPro" id="IPR012675">
    <property type="entry name" value="Beta-grasp_dom_sf"/>
</dbReference>
<proteinExistence type="predicted"/>
<dbReference type="SUPFAM" id="SSF54292">
    <property type="entry name" value="2Fe-2S ferredoxin-like"/>
    <property type="match status" value="1"/>
</dbReference>
<evidence type="ECO:0000256" key="3">
    <source>
        <dbReference type="ARBA" id="ARBA00022714"/>
    </source>
</evidence>
<sequence>MSFFSDVERELVVTARTEVADGIVALDLAASNRRPLPAWTPGSHIDLMLGSGRERQYSLCSDPADRGTWRIAVLRQDAGRGGSVAVHGLRAGQFVRSRGPRSNFAFDAPARGERVVFVGGGIGITPLLPMIRAAADAGADWTLDHAVRSRAALPFAEELAAHGERVRLHVSDDGERLDVAALVAASDNAPIWACGPSRMLDAIAAAATPGTRLHVEPFTAGDLPEPVRPEPFEIELLSTGDVLDVPTDRSVLEVLEDNDVLAVSSCREGTCGTCETVVVEGDVDHRDRVLTPAERETSPVMMVCVSRAACPRLVLDV</sequence>
<dbReference type="SUPFAM" id="SSF52343">
    <property type="entry name" value="Ferredoxin reductase-like, C-terminal NADP-linked domain"/>
    <property type="match status" value="1"/>
</dbReference>
<keyword evidence="6" id="KW-0408">Iron</keyword>
<dbReference type="SUPFAM" id="SSF63380">
    <property type="entry name" value="Riboflavin synthase domain-like"/>
    <property type="match status" value="1"/>
</dbReference>
<dbReference type="PROSITE" id="PS51384">
    <property type="entry name" value="FAD_FR"/>
    <property type="match status" value="1"/>
</dbReference>
<dbReference type="InterPro" id="IPR001041">
    <property type="entry name" value="2Fe-2S_ferredoxin-type"/>
</dbReference>
<dbReference type="InterPro" id="IPR017927">
    <property type="entry name" value="FAD-bd_FR_type"/>
</dbReference>
<comment type="cofactor">
    <cofactor evidence="1">
        <name>FAD</name>
        <dbReference type="ChEBI" id="CHEBI:57692"/>
    </cofactor>
</comment>
<evidence type="ECO:0000256" key="6">
    <source>
        <dbReference type="ARBA" id="ARBA00023004"/>
    </source>
</evidence>
<dbReference type="Proteomes" id="UP000675409">
    <property type="component" value="Unassembled WGS sequence"/>
</dbReference>
<name>A0ABS1LNW7_9MICO</name>
<dbReference type="InterPro" id="IPR017938">
    <property type="entry name" value="Riboflavin_synthase-like_b-brl"/>
</dbReference>
<dbReference type="PROSITE" id="PS51085">
    <property type="entry name" value="2FE2S_FER_2"/>
    <property type="match status" value="1"/>
</dbReference>
<protein>
    <submittedName>
        <fullName evidence="10">Oxidoreductase</fullName>
    </submittedName>
</protein>
<dbReference type="PRINTS" id="PR00409">
    <property type="entry name" value="PHDIOXRDTASE"/>
</dbReference>
<dbReference type="EMBL" id="JABBYC010000040">
    <property type="protein sequence ID" value="MBL0887962.1"/>
    <property type="molecule type" value="Genomic_DNA"/>
</dbReference>